<evidence type="ECO:0000313" key="3">
    <source>
        <dbReference type="Proteomes" id="UP000727456"/>
    </source>
</evidence>
<feature type="chain" id="PRO_5046049939" evidence="1">
    <location>
        <begin position="19"/>
        <end position="159"/>
    </location>
</feature>
<dbReference type="EMBL" id="JAAOZC010000001">
    <property type="protein sequence ID" value="NIJ06820.1"/>
    <property type="molecule type" value="Genomic_DNA"/>
</dbReference>
<organism evidence="2 3">
    <name type="scientific">Sphingomonas vulcanisoli</name>
    <dbReference type="NCBI Taxonomy" id="1658060"/>
    <lineage>
        <taxon>Bacteria</taxon>
        <taxon>Pseudomonadati</taxon>
        <taxon>Pseudomonadota</taxon>
        <taxon>Alphaproteobacteria</taxon>
        <taxon>Sphingomonadales</taxon>
        <taxon>Sphingomonadaceae</taxon>
        <taxon>Sphingomonas</taxon>
    </lineage>
</organism>
<name>A0ABX0TSP5_9SPHN</name>
<proteinExistence type="predicted"/>
<evidence type="ECO:0000256" key="1">
    <source>
        <dbReference type="SAM" id="SignalP"/>
    </source>
</evidence>
<protein>
    <submittedName>
        <fullName evidence="2">Uncharacterized protein</fullName>
    </submittedName>
</protein>
<feature type="signal peptide" evidence="1">
    <location>
        <begin position="1"/>
        <end position="18"/>
    </location>
</feature>
<dbReference type="RefSeq" id="WP_167071497.1">
    <property type="nucleotide sequence ID" value="NZ_JAAOZC010000001.1"/>
</dbReference>
<comment type="caution">
    <text evidence="2">The sequence shown here is derived from an EMBL/GenBank/DDBJ whole genome shotgun (WGS) entry which is preliminary data.</text>
</comment>
<evidence type="ECO:0000313" key="2">
    <source>
        <dbReference type="EMBL" id="NIJ06820.1"/>
    </source>
</evidence>
<reference evidence="2 3" key="1">
    <citation type="submission" date="2020-03" db="EMBL/GenBank/DDBJ databases">
        <title>Genomic Encyclopedia of Type Strains, Phase III (KMG-III): the genomes of soil and plant-associated and newly described type strains.</title>
        <authorList>
            <person name="Whitman W."/>
        </authorList>
    </citation>
    <scope>NUCLEOTIDE SEQUENCE [LARGE SCALE GENOMIC DNA]</scope>
    <source>
        <strain evidence="2 3">CECT 8804</strain>
    </source>
</reference>
<sequence length="159" mass="16532">MMRFLVFAALTAASPAFAQTPAAPTCVSAGVWSYSGTGKGGATANAADKSTVLEFTPDKKSKDAPTAFAMTVDAGPAGVYQLNADFDVKHLSDDGLFTLTGATSAIPGRDFDVKVAKGDDGSSSFSRPVTTTGQPFQVEFHSKGAVSMTVRNVKLCRLR</sequence>
<keyword evidence="3" id="KW-1185">Reference proteome</keyword>
<keyword evidence="1" id="KW-0732">Signal</keyword>
<dbReference type="Proteomes" id="UP000727456">
    <property type="component" value="Unassembled WGS sequence"/>
</dbReference>
<accession>A0ABX0TSP5</accession>
<gene>
    <name evidence="2" type="ORF">FHS31_000402</name>
</gene>